<organism evidence="12 13">
    <name type="scientific">Hymenobacter psychrophilus</name>
    <dbReference type="NCBI Taxonomy" id="651662"/>
    <lineage>
        <taxon>Bacteria</taxon>
        <taxon>Pseudomonadati</taxon>
        <taxon>Bacteroidota</taxon>
        <taxon>Cytophagia</taxon>
        <taxon>Cytophagales</taxon>
        <taxon>Hymenobacteraceae</taxon>
        <taxon>Hymenobacter</taxon>
    </lineage>
</organism>
<dbReference type="GO" id="GO:0098797">
    <property type="term" value="C:plasma membrane protein complex"/>
    <property type="evidence" value="ECO:0007669"/>
    <property type="project" value="TreeGrafter"/>
</dbReference>
<dbReference type="EMBL" id="FNOV01000013">
    <property type="protein sequence ID" value="SDY77700.1"/>
    <property type="molecule type" value="Genomic_DNA"/>
</dbReference>
<comment type="subcellular location">
    <subcellularLocation>
        <location evidence="1">Cell inner membrane</location>
        <topology evidence="1">Single-pass membrane protein</topology>
        <orientation evidence="1">Periplasmic side</orientation>
    </subcellularLocation>
</comment>
<accession>A0A1H3MMD8</accession>
<dbReference type="OrthoDB" id="1039448at2"/>
<proteinExistence type="inferred from homology"/>
<dbReference type="AlphaFoldDB" id="A0A1H3MMD8"/>
<dbReference type="STRING" id="651662.SAMN04488069_11361"/>
<dbReference type="GO" id="GO:0055085">
    <property type="term" value="P:transmembrane transport"/>
    <property type="evidence" value="ECO:0007669"/>
    <property type="project" value="InterPro"/>
</dbReference>
<dbReference type="PROSITE" id="PS52015">
    <property type="entry name" value="TONB_CTD"/>
    <property type="match status" value="1"/>
</dbReference>
<evidence type="ECO:0000313" key="13">
    <source>
        <dbReference type="Proteomes" id="UP000199249"/>
    </source>
</evidence>
<evidence type="ECO:0000259" key="11">
    <source>
        <dbReference type="PROSITE" id="PS52015"/>
    </source>
</evidence>
<dbReference type="Pfam" id="PF03544">
    <property type="entry name" value="TonB_C"/>
    <property type="match status" value="1"/>
</dbReference>
<dbReference type="RefSeq" id="WP_092742833.1">
    <property type="nucleotide sequence ID" value="NZ_FNOV01000013.1"/>
</dbReference>
<evidence type="ECO:0000256" key="5">
    <source>
        <dbReference type="ARBA" id="ARBA00022519"/>
    </source>
</evidence>
<dbReference type="InterPro" id="IPR006260">
    <property type="entry name" value="TonB/TolA_C"/>
</dbReference>
<feature type="transmembrane region" description="Helical" evidence="10">
    <location>
        <begin position="40"/>
        <end position="62"/>
    </location>
</feature>
<feature type="domain" description="TonB C-terminal" evidence="11">
    <location>
        <begin position="189"/>
        <end position="279"/>
    </location>
</feature>
<protein>
    <submittedName>
        <fullName evidence="12">Protein TonB</fullName>
    </submittedName>
</protein>
<evidence type="ECO:0000256" key="9">
    <source>
        <dbReference type="ARBA" id="ARBA00023136"/>
    </source>
</evidence>
<evidence type="ECO:0000256" key="1">
    <source>
        <dbReference type="ARBA" id="ARBA00004383"/>
    </source>
</evidence>
<name>A0A1H3MMD8_9BACT</name>
<evidence type="ECO:0000256" key="7">
    <source>
        <dbReference type="ARBA" id="ARBA00022927"/>
    </source>
</evidence>
<evidence type="ECO:0000256" key="10">
    <source>
        <dbReference type="SAM" id="Phobius"/>
    </source>
</evidence>
<evidence type="ECO:0000256" key="4">
    <source>
        <dbReference type="ARBA" id="ARBA00022475"/>
    </source>
</evidence>
<dbReference type="GO" id="GO:0031992">
    <property type="term" value="F:energy transducer activity"/>
    <property type="evidence" value="ECO:0007669"/>
    <property type="project" value="TreeGrafter"/>
</dbReference>
<keyword evidence="13" id="KW-1185">Reference proteome</keyword>
<dbReference type="NCBIfam" id="TIGR01352">
    <property type="entry name" value="tonB_Cterm"/>
    <property type="match status" value="1"/>
</dbReference>
<dbReference type="Gene3D" id="3.30.1150.10">
    <property type="match status" value="1"/>
</dbReference>
<gene>
    <name evidence="12" type="ORF">SAMN04488069_11361</name>
</gene>
<evidence type="ECO:0000256" key="6">
    <source>
        <dbReference type="ARBA" id="ARBA00022692"/>
    </source>
</evidence>
<evidence type="ECO:0000256" key="8">
    <source>
        <dbReference type="ARBA" id="ARBA00022989"/>
    </source>
</evidence>
<keyword evidence="6 10" id="KW-0812">Transmembrane</keyword>
<dbReference type="PANTHER" id="PTHR33446">
    <property type="entry name" value="PROTEIN TONB-RELATED"/>
    <property type="match status" value="1"/>
</dbReference>
<dbReference type="PANTHER" id="PTHR33446:SF2">
    <property type="entry name" value="PROTEIN TONB"/>
    <property type="match status" value="1"/>
</dbReference>
<keyword evidence="5" id="KW-0997">Cell inner membrane</keyword>
<sequence>MTTNAPISLPSLDDIVFEGRNKAYGAYALRQLYGRHLLRAVALAVALTALLIALPIAVNYWWPTVVVVPPIVPTGPIVDILPPPTITPPPVTPSPASRATITLRTEISKDLPPTVVDDAQVKKPDQPAVAAPNTDEPVALGNINREGTGGLADIAAPGTPGNNDSAASSAAPAVTKPFVSVEVMPEFAGGQAALSKYLQRNLHYPTQALKAAVGGRVYIAFTVNTDGSITDVEVLKGLGYGTDEEASRVIRKMPAWKPGYQNNRAVPVRYNLPITFTYQ</sequence>
<keyword evidence="3" id="KW-0813">Transport</keyword>
<keyword evidence="7" id="KW-0653">Protein transport</keyword>
<dbReference type="Proteomes" id="UP000199249">
    <property type="component" value="Unassembled WGS sequence"/>
</dbReference>
<dbReference type="SUPFAM" id="SSF74653">
    <property type="entry name" value="TolA/TonB C-terminal domain"/>
    <property type="match status" value="1"/>
</dbReference>
<keyword evidence="8 10" id="KW-1133">Transmembrane helix</keyword>
<comment type="similarity">
    <text evidence="2">Belongs to the TonB family.</text>
</comment>
<dbReference type="GO" id="GO:0015031">
    <property type="term" value="P:protein transport"/>
    <property type="evidence" value="ECO:0007669"/>
    <property type="project" value="UniProtKB-KW"/>
</dbReference>
<evidence type="ECO:0000256" key="2">
    <source>
        <dbReference type="ARBA" id="ARBA00006555"/>
    </source>
</evidence>
<dbReference type="InterPro" id="IPR037682">
    <property type="entry name" value="TonB_C"/>
</dbReference>
<reference evidence="13" key="1">
    <citation type="submission" date="2016-10" db="EMBL/GenBank/DDBJ databases">
        <authorList>
            <person name="Varghese N."/>
            <person name="Submissions S."/>
        </authorList>
    </citation>
    <scope>NUCLEOTIDE SEQUENCE [LARGE SCALE GENOMIC DNA]</scope>
    <source>
        <strain evidence="13">CGMCC 1.8975</strain>
    </source>
</reference>
<evidence type="ECO:0000313" key="12">
    <source>
        <dbReference type="EMBL" id="SDY77700.1"/>
    </source>
</evidence>
<dbReference type="InterPro" id="IPR051045">
    <property type="entry name" value="TonB-dependent_transducer"/>
</dbReference>
<keyword evidence="9 10" id="KW-0472">Membrane</keyword>
<keyword evidence="4" id="KW-1003">Cell membrane</keyword>
<evidence type="ECO:0000256" key="3">
    <source>
        <dbReference type="ARBA" id="ARBA00022448"/>
    </source>
</evidence>